<protein>
    <recommendedName>
        <fullName evidence="3">DUF349 domain-containing protein</fullName>
    </recommendedName>
</protein>
<feature type="region of interest" description="Disordered" evidence="1">
    <location>
        <begin position="1"/>
        <end position="55"/>
    </location>
</feature>
<reference evidence="2" key="1">
    <citation type="submission" date="2019-03" db="EMBL/GenBank/DDBJ databases">
        <title>Single cell metagenomics reveals metabolic interactions within the superorganism composed of flagellate Streblomastix strix and complex community of Bacteroidetes bacteria on its surface.</title>
        <authorList>
            <person name="Treitli S.C."/>
            <person name="Kolisko M."/>
            <person name="Husnik F."/>
            <person name="Keeling P."/>
            <person name="Hampl V."/>
        </authorList>
    </citation>
    <scope>NUCLEOTIDE SEQUENCE</scope>
    <source>
        <strain evidence="2">STM</strain>
    </source>
</reference>
<feature type="compositionally biased region" description="Polar residues" evidence="1">
    <location>
        <begin position="41"/>
        <end position="53"/>
    </location>
</feature>
<dbReference type="EMBL" id="SNRY01001978">
    <property type="protein sequence ID" value="KAA6327520.1"/>
    <property type="molecule type" value="Genomic_DNA"/>
</dbReference>
<comment type="caution">
    <text evidence="2">The sequence shown here is derived from an EMBL/GenBank/DDBJ whole genome shotgun (WGS) entry which is preliminary data.</text>
</comment>
<dbReference type="AlphaFoldDB" id="A0A5J4R2H0"/>
<evidence type="ECO:0000313" key="2">
    <source>
        <dbReference type="EMBL" id="KAA6327520.1"/>
    </source>
</evidence>
<gene>
    <name evidence="2" type="ORF">EZS27_023501</name>
</gene>
<name>A0A5J4R2H0_9ZZZZ</name>
<dbReference type="InterPro" id="IPR007139">
    <property type="entry name" value="DUF349"/>
</dbReference>
<dbReference type="Pfam" id="PF03993">
    <property type="entry name" value="DUF349"/>
    <property type="match status" value="5"/>
</dbReference>
<organism evidence="2">
    <name type="scientific">termite gut metagenome</name>
    <dbReference type="NCBI Taxonomy" id="433724"/>
    <lineage>
        <taxon>unclassified sequences</taxon>
        <taxon>metagenomes</taxon>
        <taxon>organismal metagenomes</taxon>
    </lineage>
</organism>
<evidence type="ECO:0000256" key="1">
    <source>
        <dbReference type="SAM" id="MobiDB-lite"/>
    </source>
</evidence>
<sequence>MMADSHDTTQLLEQGDLEEKKEVAEVSGDLAVKASPIEIEGSSSEDQQETVSKLTKEDVLKRLSELVANVENVSKQDLDSLKQTFYKLHNAELEVGKKQFVKAGGTAEDYAPDPDKREDEFKKLMTAAREKRIALIAKEEKHKDENLKSKLSIIERLKELVETSEDANRSYNDFKRLQQEWNEIRQVPQSKVEELWRNYQLYVEKFYDILKLSNEFRDYDFKKNLEIKTKLCEAAERLVDEPDAISAFHQLQKLHQEFRDTGPVVKELRNDVWDRFKAASKDVNRRHQQHFDQLKEVELQNLDQKTVICEIVEAIDYASLTSFTTWEEKTQEVIALQNKWKTIGFAPQKMNVKIFERFRKACDEFFLKKGEHFRGMKDEMNENLKKKEALCEKAEALKDSLDWKETSDVLVKLQKEWKTIGTVPRKYSDVIWRRFITACDYFFEQKNKATSSQHSEEVANMTLKKALIEKLAAIDESVNAEETERQIHALIKEWGTIGHVPFKEKDKLYKEFHDLVDKHFERLNLNASNKKLNNFKSSLSGIQNSSQSLYREREKLVRTRDYIKNDIQVYENNLGFFTSSSKKGESLLVEANRKIEKLKGDLELVTQKIKVIDETIEKED</sequence>
<accession>A0A5J4R2H0</accession>
<proteinExistence type="predicted"/>
<evidence type="ECO:0008006" key="3">
    <source>
        <dbReference type="Google" id="ProtNLM"/>
    </source>
</evidence>